<reference evidence="10 11" key="1">
    <citation type="journal article" date="2016" name="Environ. Microbiol.">
        <title>Genomic diversification of marine cyanophages into stable ecotypes.</title>
        <authorList>
            <person name="Marston M.F."/>
            <person name="Martiny J.B."/>
        </authorList>
    </citation>
    <scope>NUCLEOTIDE SEQUENCE [LARGE SCALE GENOMIC DNA]</scope>
    <source>
        <strain evidence="2">LIS_02_1110</strain>
        <strain evidence="3">LIS_22_0610</strain>
        <strain evidence="4">Np_11_1211</strain>
        <strain evidence="5">Np_45_0711</strain>
        <strain evidence="6">Sn_11_0110</strain>
        <strain evidence="7">Sn_18_0910</strain>
        <strain evidence="8">Sn_23_0910</strain>
        <strain evidence="9">W1_23_0910</strain>
    </source>
</reference>
<name>A0A1D7SJG5_9CAUD</name>
<dbReference type="Proteomes" id="UP000225808">
    <property type="component" value="Segment"/>
</dbReference>
<feature type="compositionally biased region" description="Basic and acidic residues" evidence="1">
    <location>
        <begin position="78"/>
        <end position="87"/>
    </location>
</feature>
<feature type="compositionally biased region" description="Acidic residues" evidence="1">
    <location>
        <begin position="90"/>
        <end position="109"/>
    </location>
</feature>
<accession>A0A1D7SJG5</accession>
<evidence type="ECO:0000313" key="8">
    <source>
        <dbReference type="EMBL" id="AOO14743.1"/>
    </source>
</evidence>
<evidence type="ECO:0000313" key="3">
    <source>
        <dbReference type="EMBL" id="AOO13443.1"/>
    </source>
</evidence>
<organism evidence="5 12">
    <name type="scientific">Cyanophage S-RIM14</name>
    <dbReference type="NCBI Taxonomy" id="1278423"/>
    <lineage>
        <taxon>Viruses</taxon>
        <taxon>Duplodnaviria</taxon>
        <taxon>Heunggongvirae</taxon>
        <taxon>Uroviricota</taxon>
        <taxon>Caudoviricetes</taxon>
        <taxon>Pantevenvirales</taxon>
        <taxon>Kyanoviridae</taxon>
        <taxon>Ahtivirus</taxon>
        <taxon>Ahtivirus sagseatwo</taxon>
    </lineage>
</organism>
<dbReference type="EMBL" id="KX349301">
    <property type="protein sequence ID" value="AOO13875.1"/>
    <property type="molecule type" value="Genomic_DNA"/>
</dbReference>
<gene>
    <name evidence="2" type="ORF">LIS021110_113</name>
    <name evidence="3" type="ORF">LIS110610_113</name>
    <name evidence="4" type="ORF">Np111211_113</name>
    <name evidence="5" type="ORF">Np450711_113</name>
    <name evidence="6" type="ORF">Sn110110_116</name>
    <name evidence="7" type="ORF">Sn180910_113</name>
    <name evidence="8" type="ORF">Sn230910_113</name>
    <name evidence="9" type="ORF">W1230910_113</name>
</gene>
<dbReference type="Proteomes" id="UP000223288">
    <property type="component" value="Segment"/>
</dbReference>
<dbReference type="InterPro" id="IPR055640">
    <property type="entry name" value="DUF7216"/>
</dbReference>
<dbReference type="EMBL" id="KX349304">
    <property type="protein sequence ID" value="AOO14527.1"/>
    <property type="molecule type" value="Genomic_DNA"/>
</dbReference>
<evidence type="ECO:0000313" key="9">
    <source>
        <dbReference type="EMBL" id="AOO14959.1"/>
    </source>
</evidence>
<dbReference type="EMBL" id="KX349299">
    <property type="protein sequence ID" value="AOO13443.1"/>
    <property type="molecule type" value="Genomic_DNA"/>
</dbReference>
<dbReference type="Proteomes" id="UP000223981">
    <property type="component" value="Segment"/>
</dbReference>
<dbReference type="Proteomes" id="UP000226173">
    <property type="component" value="Segment"/>
</dbReference>
<dbReference type="Pfam" id="PF23853">
    <property type="entry name" value="DUF7216"/>
    <property type="match status" value="1"/>
</dbReference>
<dbReference type="Proteomes" id="UP000223711">
    <property type="component" value="Segment"/>
</dbReference>
<dbReference type="EMBL" id="KX349298">
    <property type="protein sequence ID" value="AOO13227.1"/>
    <property type="molecule type" value="Genomic_DNA"/>
</dbReference>
<evidence type="ECO:0000313" key="5">
    <source>
        <dbReference type="EMBL" id="AOO13875.1"/>
    </source>
</evidence>
<dbReference type="EMBL" id="KX349306">
    <property type="protein sequence ID" value="AOO14959.1"/>
    <property type="molecule type" value="Genomic_DNA"/>
</dbReference>
<dbReference type="EMBL" id="KX349305">
    <property type="protein sequence ID" value="AOO14743.1"/>
    <property type="molecule type" value="Genomic_DNA"/>
</dbReference>
<proteinExistence type="predicted"/>
<feature type="region of interest" description="Disordered" evidence="1">
    <location>
        <begin position="51"/>
        <end position="109"/>
    </location>
</feature>
<evidence type="ECO:0000313" key="2">
    <source>
        <dbReference type="EMBL" id="AOO13227.1"/>
    </source>
</evidence>
<dbReference type="EMBL" id="KX349300">
    <property type="protein sequence ID" value="AOO13659.1"/>
    <property type="molecule type" value="Genomic_DNA"/>
</dbReference>
<evidence type="ECO:0000256" key="1">
    <source>
        <dbReference type="SAM" id="MobiDB-lite"/>
    </source>
</evidence>
<protein>
    <submittedName>
        <fullName evidence="5">Uncharacterized protein</fullName>
    </submittedName>
</protein>
<dbReference type="EMBL" id="KX349303">
    <property type="protein sequence ID" value="AOO14310.1"/>
    <property type="molecule type" value="Genomic_DNA"/>
</dbReference>
<evidence type="ECO:0000313" key="12">
    <source>
        <dbReference type="Proteomes" id="UP000224257"/>
    </source>
</evidence>
<evidence type="ECO:0000313" key="10">
    <source>
        <dbReference type="Proteomes" id="UP000223288"/>
    </source>
</evidence>
<dbReference type="Proteomes" id="UP000223576">
    <property type="component" value="Segment"/>
</dbReference>
<evidence type="ECO:0000313" key="4">
    <source>
        <dbReference type="EMBL" id="AOO13659.1"/>
    </source>
</evidence>
<evidence type="ECO:0000313" key="6">
    <source>
        <dbReference type="EMBL" id="AOO14310.1"/>
    </source>
</evidence>
<sequence length="109" mass="11852">MSDIANDIVDQVFAGDKSAAIDTVGTAIQDRAYELIQQKKIEIAQQWGFELDQTGQEDADDVTNSLPDGSDAPEDVEIDGRMPHDPPVDSAEEEPTTQDTENETDLGTD</sequence>
<dbReference type="Proteomes" id="UP000224257">
    <property type="component" value="Segment"/>
</dbReference>
<evidence type="ECO:0000313" key="11">
    <source>
        <dbReference type="Proteomes" id="UP000223576"/>
    </source>
</evidence>
<evidence type="ECO:0000313" key="7">
    <source>
        <dbReference type="EMBL" id="AOO14527.1"/>
    </source>
</evidence>
<dbReference type="Proteomes" id="UP000225271">
    <property type="component" value="Segment"/>
</dbReference>